<feature type="compositionally biased region" description="Polar residues" evidence="1">
    <location>
        <begin position="37"/>
        <end position="48"/>
    </location>
</feature>
<proteinExistence type="predicted"/>
<dbReference type="EMBL" id="NHMP01000008">
    <property type="protein sequence ID" value="OXE45641.1"/>
    <property type="molecule type" value="Genomic_DNA"/>
</dbReference>
<name>A0A227KFH1_9BURK</name>
<organism evidence="2 3">
    <name type="scientific">Turicimonas muris</name>
    <dbReference type="NCBI Taxonomy" id="1796652"/>
    <lineage>
        <taxon>Bacteria</taxon>
        <taxon>Pseudomonadati</taxon>
        <taxon>Pseudomonadota</taxon>
        <taxon>Betaproteobacteria</taxon>
        <taxon>Burkholderiales</taxon>
        <taxon>Sutterellaceae</taxon>
        <taxon>Turicimonas</taxon>
    </lineage>
</organism>
<dbReference type="Proteomes" id="UP000214610">
    <property type="component" value="Unassembled WGS sequence"/>
</dbReference>
<evidence type="ECO:0000256" key="1">
    <source>
        <dbReference type="SAM" id="MobiDB-lite"/>
    </source>
</evidence>
<accession>A0A227KFH1</accession>
<feature type="region of interest" description="Disordered" evidence="1">
    <location>
        <begin position="37"/>
        <end position="61"/>
    </location>
</feature>
<keyword evidence="3" id="KW-1185">Reference proteome</keyword>
<reference evidence="3" key="1">
    <citation type="submission" date="2017-05" db="EMBL/GenBank/DDBJ databases">
        <title>Improved OligoMM genomes.</title>
        <authorList>
            <person name="Garzetti D."/>
        </authorList>
    </citation>
    <scope>NUCLEOTIDE SEQUENCE [LARGE SCALE GENOMIC DNA]</scope>
    <source>
        <strain evidence="3">YL45</strain>
    </source>
</reference>
<dbReference type="AlphaFoldDB" id="A0A227KFH1"/>
<sequence length="61" mass="7301">MSIRKNTENKVKFQTFYELFEEFLIYLKLRTYENAETSPCQQKITSNQGEKDDTSQKTLFP</sequence>
<evidence type="ECO:0000313" key="3">
    <source>
        <dbReference type="Proteomes" id="UP000214610"/>
    </source>
</evidence>
<evidence type="ECO:0000313" key="2">
    <source>
        <dbReference type="EMBL" id="OXE45641.1"/>
    </source>
</evidence>
<gene>
    <name evidence="2" type="ORF">ADH67_10845</name>
</gene>
<comment type="caution">
    <text evidence="2">The sequence shown here is derived from an EMBL/GenBank/DDBJ whole genome shotgun (WGS) entry which is preliminary data.</text>
</comment>
<protein>
    <submittedName>
        <fullName evidence="2">Uncharacterized protein</fullName>
    </submittedName>
</protein>